<gene>
    <name evidence="5" type="ORF">PICMEDRAFT_18969</name>
</gene>
<dbReference type="PROSITE" id="PS50105">
    <property type="entry name" value="SAM_DOMAIN"/>
    <property type="match status" value="1"/>
</dbReference>
<evidence type="ECO:0000313" key="5">
    <source>
        <dbReference type="EMBL" id="ODQ49099.1"/>
    </source>
</evidence>
<proteinExistence type="predicted"/>
<comment type="subcellular location">
    <subcellularLocation>
        <location evidence="1">Cytoplasm</location>
    </subcellularLocation>
</comment>
<evidence type="ECO:0000313" key="6">
    <source>
        <dbReference type="Proteomes" id="UP000094455"/>
    </source>
</evidence>
<dbReference type="PANTHER" id="PTHR12515">
    <property type="entry name" value="STERILE ALPHA MOTIF DOMAIN CONTAINING PROTEIN 4-RELATED"/>
    <property type="match status" value="1"/>
</dbReference>
<sequence length="55" mass="6258">LLADIPAWLKTLRLHKYTENLQHLRWQDMVALDDAALAQLGVSTLGARNKLLKSF</sequence>
<evidence type="ECO:0000256" key="1">
    <source>
        <dbReference type="ARBA" id="ARBA00004496"/>
    </source>
</evidence>
<dbReference type="OrthoDB" id="2155283at2759"/>
<dbReference type="GO" id="GO:0003729">
    <property type="term" value="F:mRNA binding"/>
    <property type="evidence" value="ECO:0007669"/>
    <property type="project" value="TreeGrafter"/>
</dbReference>
<dbReference type="GO" id="GO:0000932">
    <property type="term" value="C:P-body"/>
    <property type="evidence" value="ECO:0007669"/>
    <property type="project" value="TreeGrafter"/>
</dbReference>
<dbReference type="SUPFAM" id="SSF47769">
    <property type="entry name" value="SAM/Pointed domain"/>
    <property type="match status" value="1"/>
</dbReference>
<keyword evidence="6" id="KW-1185">Reference proteome</keyword>
<feature type="non-terminal residue" evidence="5">
    <location>
        <position position="1"/>
    </location>
</feature>
<dbReference type="InterPro" id="IPR050897">
    <property type="entry name" value="SMAUG/VTS1_RNA-bind"/>
</dbReference>
<dbReference type="GeneID" id="30178783"/>
<dbReference type="GO" id="GO:0000289">
    <property type="term" value="P:nuclear-transcribed mRNA poly(A) tail shortening"/>
    <property type="evidence" value="ECO:0007669"/>
    <property type="project" value="TreeGrafter"/>
</dbReference>
<dbReference type="RefSeq" id="XP_019020212.1">
    <property type="nucleotide sequence ID" value="XM_019162096.1"/>
</dbReference>
<dbReference type="InterPro" id="IPR013761">
    <property type="entry name" value="SAM/pointed_sf"/>
</dbReference>
<dbReference type="Gene3D" id="1.10.150.50">
    <property type="entry name" value="Transcription Factor, Ets-1"/>
    <property type="match status" value="1"/>
</dbReference>
<organism evidence="5 6">
    <name type="scientific">Pichia membranifaciens NRRL Y-2026</name>
    <dbReference type="NCBI Taxonomy" id="763406"/>
    <lineage>
        <taxon>Eukaryota</taxon>
        <taxon>Fungi</taxon>
        <taxon>Dikarya</taxon>
        <taxon>Ascomycota</taxon>
        <taxon>Saccharomycotina</taxon>
        <taxon>Pichiomycetes</taxon>
        <taxon>Pichiales</taxon>
        <taxon>Pichiaceae</taxon>
        <taxon>Pichia</taxon>
    </lineage>
</organism>
<accession>A0A1E3NSM1</accession>
<reference evidence="5 6" key="1">
    <citation type="journal article" date="2016" name="Proc. Natl. Acad. Sci. U.S.A.">
        <title>Comparative genomics of biotechnologically important yeasts.</title>
        <authorList>
            <person name="Riley R."/>
            <person name="Haridas S."/>
            <person name="Wolfe K.H."/>
            <person name="Lopes M.R."/>
            <person name="Hittinger C.T."/>
            <person name="Goeker M."/>
            <person name="Salamov A.A."/>
            <person name="Wisecaver J.H."/>
            <person name="Long T.M."/>
            <person name="Calvey C.H."/>
            <person name="Aerts A.L."/>
            <person name="Barry K.W."/>
            <person name="Choi C."/>
            <person name="Clum A."/>
            <person name="Coughlan A.Y."/>
            <person name="Deshpande S."/>
            <person name="Douglass A.P."/>
            <person name="Hanson S.J."/>
            <person name="Klenk H.-P."/>
            <person name="LaButti K.M."/>
            <person name="Lapidus A."/>
            <person name="Lindquist E.A."/>
            <person name="Lipzen A.M."/>
            <person name="Meier-Kolthoff J.P."/>
            <person name="Ohm R.A."/>
            <person name="Otillar R.P."/>
            <person name="Pangilinan J.L."/>
            <person name="Peng Y."/>
            <person name="Rokas A."/>
            <person name="Rosa C.A."/>
            <person name="Scheuner C."/>
            <person name="Sibirny A.A."/>
            <person name="Slot J.C."/>
            <person name="Stielow J.B."/>
            <person name="Sun H."/>
            <person name="Kurtzman C.P."/>
            <person name="Blackwell M."/>
            <person name="Grigoriev I.V."/>
            <person name="Jeffries T.W."/>
        </authorList>
    </citation>
    <scope>NUCLEOTIDE SEQUENCE [LARGE SCALE GENOMIC DNA]</scope>
    <source>
        <strain evidence="5 6">NRRL Y-2026</strain>
    </source>
</reference>
<protein>
    <recommendedName>
        <fullName evidence="4">SAM domain-containing protein</fullName>
    </recommendedName>
</protein>
<evidence type="ECO:0000259" key="4">
    <source>
        <dbReference type="PROSITE" id="PS50105"/>
    </source>
</evidence>
<dbReference type="Proteomes" id="UP000094455">
    <property type="component" value="Unassembled WGS sequence"/>
</dbReference>
<dbReference type="AlphaFoldDB" id="A0A1E3NSM1"/>
<evidence type="ECO:0000256" key="3">
    <source>
        <dbReference type="ARBA" id="ARBA00022884"/>
    </source>
</evidence>
<evidence type="ECO:0000256" key="2">
    <source>
        <dbReference type="ARBA" id="ARBA00022490"/>
    </source>
</evidence>
<feature type="non-terminal residue" evidence="5">
    <location>
        <position position="55"/>
    </location>
</feature>
<name>A0A1E3NSM1_9ASCO</name>
<keyword evidence="2" id="KW-0963">Cytoplasm</keyword>
<dbReference type="PANTHER" id="PTHR12515:SF5">
    <property type="entry name" value="PROTEIN SMAUG"/>
    <property type="match status" value="1"/>
</dbReference>
<dbReference type="STRING" id="763406.A0A1E3NSM1"/>
<feature type="domain" description="SAM" evidence="4">
    <location>
        <begin position="1"/>
        <end position="55"/>
    </location>
</feature>
<dbReference type="EMBL" id="KV454001">
    <property type="protein sequence ID" value="ODQ49099.1"/>
    <property type="molecule type" value="Genomic_DNA"/>
</dbReference>
<dbReference type="Pfam" id="PF07647">
    <property type="entry name" value="SAM_2"/>
    <property type="match status" value="1"/>
</dbReference>
<dbReference type="InterPro" id="IPR001660">
    <property type="entry name" value="SAM"/>
</dbReference>
<keyword evidence="3" id="KW-0694">RNA-binding</keyword>